<name>A0A077X538_9FUNG</name>
<reference evidence="1" key="1">
    <citation type="journal article" date="2014" name="Genome Announc.">
        <title>De novo whole-genome sequence and genome annotation of Lichtheimia ramosa.</title>
        <authorList>
            <person name="Linde J."/>
            <person name="Schwartze V."/>
            <person name="Binder U."/>
            <person name="Lass-Florl C."/>
            <person name="Voigt K."/>
            <person name="Horn F."/>
        </authorList>
    </citation>
    <scope>NUCLEOTIDE SEQUENCE</scope>
    <source>
        <strain evidence="1">JMRC FSU:6197</strain>
    </source>
</reference>
<evidence type="ECO:0000313" key="1">
    <source>
        <dbReference type="EMBL" id="CDS14327.1"/>
    </source>
</evidence>
<dbReference type="OrthoDB" id="2284905at2759"/>
<sequence length="199" mass="22588">MTLAALSYIPASGFDDHSSRWQKKRFSLFGSSDTYNTIRRQRRHSSSPMVFAAATEKVVKRHHHHVQVVQDEITCDELTAREFAEMAGIKTIVSDSSSSSSSSHDVCSIEDNEHRLNIWDHEFWQPIQSSKSMSNTCSPTPIHSISSNIDQKKKRHRNSVITKGRFQIVLGDQENDTNSLQSVPSSTSTVVEWKRKRSL</sequence>
<accession>A0A077X538</accession>
<dbReference type="EMBL" id="LK023386">
    <property type="protein sequence ID" value="CDS14327.1"/>
    <property type="molecule type" value="Genomic_DNA"/>
</dbReference>
<organism evidence="1">
    <name type="scientific">Lichtheimia ramosa</name>
    <dbReference type="NCBI Taxonomy" id="688394"/>
    <lineage>
        <taxon>Eukaryota</taxon>
        <taxon>Fungi</taxon>
        <taxon>Fungi incertae sedis</taxon>
        <taxon>Mucoromycota</taxon>
        <taxon>Mucoromycotina</taxon>
        <taxon>Mucoromycetes</taxon>
        <taxon>Mucorales</taxon>
        <taxon>Lichtheimiaceae</taxon>
        <taxon>Lichtheimia</taxon>
    </lineage>
</organism>
<gene>
    <name evidence="1" type="ORF">LRAMOSA06497</name>
</gene>
<proteinExistence type="predicted"/>
<protein>
    <submittedName>
        <fullName evidence="1">Uncharacterized protein</fullName>
    </submittedName>
</protein>
<dbReference type="AlphaFoldDB" id="A0A077X538"/>